<feature type="region of interest" description="Disordered" evidence="5">
    <location>
        <begin position="370"/>
        <end position="436"/>
    </location>
</feature>
<evidence type="ECO:0000256" key="5">
    <source>
        <dbReference type="SAM" id="MobiDB-lite"/>
    </source>
</evidence>
<keyword evidence="3 6" id="KW-1133">Transmembrane helix</keyword>
<evidence type="ECO:0000256" key="6">
    <source>
        <dbReference type="SAM" id="Phobius"/>
    </source>
</evidence>
<reference evidence="8" key="1">
    <citation type="journal article" date="2014" name="Int. J. Syst. Evol. Microbiol.">
        <title>Complete genome sequence of Corynebacterium casei LMG S-19264T (=DSM 44701T), isolated from a smear-ripened cheese.</title>
        <authorList>
            <consortium name="US DOE Joint Genome Institute (JGI-PGF)"/>
            <person name="Walter F."/>
            <person name="Albersmeier A."/>
            <person name="Kalinowski J."/>
            <person name="Ruckert C."/>
        </authorList>
    </citation>
    <scope>NUCLEOTIDE SEQUENCE</scope>
    <source>
        <strain evidence="8">CGMCC 1.12827</strain>
    </source>
</reference>
<feature type="transmembrane region" description="Helical" evidence="6">
    <location>
        <begin position="191"/>
        <end position="215"/>
    </location>
</feature>
<keyword evidence="9" id="KW-1185">Reference proteome</keyword>
<dbReference type="RefSeq" id="WP_188585518.1">
    <property type="nucleotide sequence ID" value="NZ_BMGC01000005.1"/>
</dbReference>
<dbReference type="AlphaFoldDB" id="A0A916SYN4"/>
<dbReference type="Proteomes" id="UP000621454">
    <property type="component" value="Unassembled WGS sequence"/>
</dbReference>
<evidence type="ECO:0000256" key="4">
    <source>
        <dbReference type="ARBA" id="ARBA00023136"/>
    </source>
</evidence>
<protein>
    <recommendedName>
        <fullName evidence="7">ABC-2 type transporter transmembrane domain-containing protein</fullName>
    </recommendedName>
</protein>
<evidence type="ECO:0000313" key="8">
    <source>
        <dbReference type="EMBL" id="GGB23906.1"/>
    </source>
</evidence>
<sequence>MTSSLTTRWRNTYSKLPPAAQMIGLQLWLPVFFITAFCLCYIMAFHSPKMHDIPVAVMNTPSASVVTDRVDTASPGMFQFSFISDKDDAIESVRAGHNAAALTVPAQPGQKAELVIATAHQYQAASLVKVSFQQIFATSGGVQITDIAPLPPSDSFGQGAMYMMMSWCIAGYMVAMFIGMMGAPLSHLMRVGILVGGALVLSLLANLLAGLAIGVYPASHFGAMFGIAFLWILAIGLFTNGLSYFFGRFITGPALLLFVFLSIPSSGAAFPAWMVPSFFGHLQPYVVGHGITEMIKRQLYGVGAPYWQGFLLMGVYALIGVVTMFIGKRWRESREVDRILAGKTTMMAAAQGGMMRHGMANRAQVLRHHGIDPDTGKPLFKADDDEAGDGEQHGQSSTARDDSEDTGRSDGDKSHHDNSHRDDNGYDDNGYDPITDLENSVSVDMMTNGGRSLGLGQIDREYDARTAAKRSGNWVTLNDGGSRTRPSTAIDTGDGATDTAQSRAADAERSDDGRGDADDRAEDREAEMSSNGARGRHEGR</sequence>
<dbReference type="EMBL" id="BMGC01000005">
    <property type="protein sequence ID" value="GGB23906.1"/>
    <property type="molecule type" value="Genomic_DNA"/>
</dbReference>
<evidence type="ECO:0000256" key="2">
    <source>
        <dbReference type="ARBA" id="ARBA00022692"/>
    </source>
</evidence>
<keyword evidence="4 6" id="KW-0472">Membrane</keyword>
<accession>A0A916SYN4</accession>
<organism evidence="8 9">
    <name type="scientific">Gordonia jinhuaensis</name>
    <dbReference type="NCBI Taxonomy" id="1517702"/>
    <lineage>
        <taxon>Bacteria</taxon>
        <taxon>Bacillati</taxon>
        <taxon>Actinomycetota</taxon>
        <taxon>Actinomycetes</taxon>
        <taxon>Mycobacteriales</taxon>
        <taxon>Gordoniaceae</taxon>
        <taxon>Gordonia</taxon>
    </lineage>
</organism>
<feature type="transmembrane region" description="Helical" evidence="6">
    <location>
        <begin position="21"/>
        <end position="44"/>
    </location>
</feature>
<feature type="domain" description="ABC-2 type transporter transmembrane" evidence="7">
    <location>
        <begin position="24"/>
        <end position="322"/>
    </location>
</feature>
<dbReference type="GO" id="GO:0140359">
    <property type="term" value="F:ABC-type transporter activity"/>
    <property type="evidence" value="ECO:0007669"/>
    <property type="project" value="InterPro"/>
</dbReference>
<evidence type="ECO:0000256" key="1">
    <source>
        <dbReference type="ARBA" id="ARBA00004141"/>
    </source>
</evidence>
<feature type="transmembrane region" description="Helical" evidence="6">
    <location>
        <begin position="221"/>
        <end position="242"/>
    </location>
</feature>
<comment type="subcellular location">
    <subcellularLocation>
        <location evidence="1">Membrane</location>
        <topology evidence="1">Multi-pass membrane protein</topology>
    </subcellularLocation>
</comment>
<evidence type="ECO:0000259" key="7">
    <source>
        <dbReference type="Pfam" id="PF12698"/>
    </source>
</evidence>
<feature type="compositionally biased region" description="Basic and acidic residues" evidence="5">
    <location>
        <begin position="399"/>
        <end position="424"/>
    </location>
</feature>
<evidence type="ECO:0000313" key="9">
    <source>
        <dbReference type="Proteomes" id="UP000621454"/>
    </source>
</evidence>
<feature type="compositionally biased region" description="Basic and acidic residues" evidence="5">
    <location>
        <begin position="505"/>
        <end position="527"/>
    </location>
</feature>
<dbReference type="GO" id="GO:0016020">
    <property type="term" value="C:membrane"/>
    <property type="evidence" value="ECO:0007669"/>
    <property type="project" value="UniProtKB-SubCell"/>
</dbReference>
<feature type="compositionally biased region" description="Polar residues" evidence="5">
    <location>
        <begin position="473"/>
        <end position="487"/>
    </location>
</feature>
<feature type="region of interest" description="Disordered" evidence="5">
    <location>
        <begin position="473"/>
        <end position="540"/>
    </location>
</feature>
<name>A0A916SYN4_9ACTN</name>
<dbReference type="InterPro" id="IPR013525">
    <property type="entry name" value="ABC2_TM"/>
</dbReference>
<proteinExistence type="predicted"/>
<gene>
    <name evidence="8" type="ORF">GCM10011489_10230</name>
</gene>
<feature type="compositionally biased region" description="Low complexity" evidence="5">
    <location>
        <begin position="488"/>
        <end position="504"/>
    </location>
</feature>
<reference evidence="8" key="2">
    <citation type="submission" date="2020-09" db="EMBL/GenBank/DDBJ databases">
        <authorList>
            <person name="Sun Q."/>
            <person name="Zhou Y."/>
        </authorList>
    </citation>
    <scope>NUCLEOTIDE SEQUENCE</scope>
    <source>
        <strain evidence="8">CGMCC 1.12827</strain>
    </source>
</reference>
<keyword evidence="2 6" id="KW-0812">Transmembrane</keyword>
<comment type="caution">
    <text evidence="8">The sequence shown here is derived from an EMBL/GenBank/DDBJ whole genome shotgun (WGS) entry which is preliminary data.</text>
</comment>
<evidence type="ECO:0000256" key="3">
    <source>
        <dbReference type="ARBA" id="ARBA00022989"/>
    </source>
</evidence>
<feature type="transmembrane region" description="Helical" evidence="6">
    <location>
        <begin position="254"/>
        <end position="275"/>
    </location>
</feature>
<dbReference type="Pfam" id="PF12698">
    <property type="entry name" value="ABC2_membrane_3"/>
    <property type="match status" value="1"/>
</dbReference>
<feature type="transmembrane region" description="Helical" evidence="6">
    <location>
        <begin position="159"/>
        <end position="179"/>
    </location>
</feature>
<feature type="transmembrane region" description="Helical" evidence="6">
    <location>
        <begin position="306"/>
        <end position="326"/>
    </location>
</feature>